<dbReference type="AlphaFoldDB" id="A0A9D4U590"/>
<evidence type="ECO:0000313" key="1">
    <source>
        <dbReference type="EMBL" id="KAI5061622.1"/>
    </source>
</evidence>
<keyword evidence="2" id="KW-1185">Reference proteome</keyword>
<accession>A0A9D4U590</accession>
<name>A0A9D4U590_ADICA</name>
<protein>
    <submittedName>
        <fullName evidence="1">Uncharacterized protein</fullName>
    </submittedName>
</protein>
<feature type="non-terminal residue" evidence="1">
    <location>
        <position position="108"/>
    </location>
</feature>
<organism evidence="1 2">
    <name type="scientific">Adiantum capillus-veneris</name>
    <name type="common">Maidenhair fern</name>
    <dbReference type="NCBI Taxonomy" id="13818"/>
    <lineage>
        <taxon>Eukaryota</taxon>
        <taxon>Viridiplantae</taxon>
        <taxon>Streptophyta</taxon>
        <taxon>Embryophyta</taxon>
        <taxon>Tracheophyta</taxon>
        <taxon>Polypodiopsida</taxon>
        <taxon>Polypodiidae</taxon>
        <taxon>Polypodiales</taxon>
        <taxon>Pteridineae</taxon>
        <taxon>Pteridaceae</taxon>
        <taxon>Vittarioideae</taxon>
        <taxon>Adiantum</taxon>
    </lineage>
</organism>
<proteinExistence type="predicted"/>
<sequence>MGLLRWRPSPLPIGPSCSWPAPVTKQCHLLSPHSLAQPSGPFFLLLAPLSFALGQPSGGSACYLPLAGSPQLSPSSRYQLAALLNSLQHWLTDSPWLLKTPVALPCSR</sequence>
<reference evidence="1" key="1">
    <citation type="submission" date="2021-01" db="EMBL/GenBank/DDBJ databases">
        <title>Adiantum capillus-veneris genome.</title>
        <authorList>
            <person name="Fang Y."/>
            <person name="Liao Q."/>
        </authorList>
    </citation>
    <scope>NUCLEOTIDE SEQUENCE</scope>
    <source>
        <strain evidence="1">H3</strain>
        <tissue evidence="1">Leaf</tissue>
    </source>
</reference>
<comment type="caution">
    <text evidence="1">The sequence shown here is derived from an EMBL/GenBank/DDBJ whole genome shotgun (WGS) entry which is preliminary data.</text>
</comment>
<dbReference type="EMBL" id="JABFUD020000023">
    <property type="protein sequence ID" value="KAI5061622.1"/>
    <property type="molecule type" value="Genomic_DNA"/>
</dbReference>
<evidence type="ECO:0000313" key="2">
    <source>
        <dbReference type="Proteomes" id="UP000886520"/>
    </source>
</evidence>
<dbReference type="Proteomes" id="UP000886520">
    <property type="component" value="Chromosome 23"/>
</dbReference>
<gene>
    <name evidence="1" type="ORF">GOP47_0024127</name>
</gene>